<dbReference type="SUPFAM" id="SSF158499">
    <property type="entry name" value="DnaD domain-like"/>
    <property type="match status" value="2"/>
</dbReference>
<evidence type="ECO:0000313" key="4">
    <source>
        <dbReference type="Proteomes" id="UP000225889"/>
    </source>
</evidence>
<dbReference type="NCBIfam" id="TIGR01446">
    <property type="entry name" value="DnaD_dom"/>
    <property type="match status" value="2"/>
</dbReference>
<reference evidence="3 4" key="1">
    <citation type="submission" date="2017-10" db="EMBL/GenBank/DDBJ databases">
        <title>Resolving the taxonomy of Roseburia spp., Eubacterium rectale and Agathobacter spp. through phylogenomic analysis.</title>
        <authorList>
            <person name="Sheridan P.O."/>
            <person name="Walker A.W."/>
            <person name="Duncan S.H."/>
            <person name="Scott K.P."/>
            <person name="Toole P.W.O."/>
            <person name="Luis P."/>
            <person name="Flint H.J."/>
        </authorList>
    </citation>
    <scope>NUCLEOTIDE SEQUENCE [LARGE SCALE GENOMIC DNA]</scope>
    <source>
        <strain evidence="3 4">JK626</strain>
    </source>
</reference>
<dbReference type="Pfam" id="PF07261">
    <property type="entry name" value="DnaB_2"/>
    <property type="match status" value="2"/>
</dbReference>
<reference evidence="3 4" key="2">
    <citation type="submission" date="2017-10" db="EMBL/GenBank/DDBJ databases">
        <authorList>
            <person name="Banno H."/>
            <person name="Chua N.-H."/>
        </authorList>
    </citation>
    <scope>NUCLEOTIDE SEQUENCE [LARGE SCALE GENOMIC DNA]</scope>
    <source>
        <strain evidence="3 4">JK626</strain>
    </source>
</reference>
<gene>
    <name evidence="3" type="ORF">CSX01_12675</name>
</gene>
<comment type="caution">
    <text evidence="3">The sequence shown here is derived from an EMBL/GenBank/DDBJ whole genome shotgun (WGS) entry which is preliminary data.</text>
</comment>
<accession>A0A2G3DSH7</accession>
<dbReference type="InterPro" id="IPR034829">
    <property type="entry name" value="DnaD-like_sf"/>
</dbReference>
<proteinExistence type="inferred from homology"/>
<feature type="domain" description="DnaB/C C-terminal" evidence="2">
    <location>
        <begin position="184"/>
        <end position="253"/>
    </location>
</feature>
<dbReference type="Gene3D" id="1.10.10.630">
    <property type="entry name" value="DnaD domain-like"/>
    <property type="match status" value="2"/>
</dbReference>
<feature type="domain" description="DnaB/C C-terminal" evidence="2">
    <location>
        <begin position="273"/>
        <end position="335"/>
    </location>
</feature>
<comment type="similarity">
    <text evidence="1">Belongs to the DnaB/DnaD family.</text>
</comment>
<protein>
    <submittedName>
        <fullName evidence="3">DNA replication protein DnaD</fullName>
    </submittedName>
</protein>
<dbReference type="InterPro" id="IPR053162">
    <property type="entry name" value="DnaD"/>
</dbReference>
<evidence type="ECO:0000313" key="3">
    <source>
        <dbReference type="EMBL" id="PHU33988.1"/>
    </source>
</evidence>
<organism evidence="3 4">
    <name type="scientific">Pseudobutyrivibrio ruminis</name>
    <dbReference type="NCBI Taxonomy" id="46206"/>
    <lineage>
        <taxon>Bacteria</taxon>
        <taxon>Bacillati</taxon>
        <taxon>Bacillota</taxon>
        <taxon>Clostridia</taxon>
        <taxon>Lachnospirales</taxon>
        <taxon>Lachnospiraceae</taxon>
        <taxon>Pseudobutyrivibrio</taxon>
    </lineage>
</organism>
<dbReference type="PANTHER" id="PTHR37293:SF5">
    <property type="entry name" value="DNA REPLICATION PROTEIN"/>
    <property type="match status" value="1"/>
</dbReference>
<evidence type="ECO:0000256" key="1">
    <source>
        <dbReference type="ARBA" id="ARBA00093462"/>
    </source>
</evidence>
<sequence length="392" mass="44326">MPFSFCSSFDIICLKLRGEDNFMADIMLHTSNNSGFTCVSNTFIDDFMKDANGEYVKTYLYLLRCLNKDGYEFSIEQLADCLDHTEKDVMRAFTYWEKVGLLHLEYSSDNELSGICLVDANTFDSAPQTDYAACASPFVASAPDHNPSPITNKTNKLEVVRPNYSPDELKAFKEEADVGDLLFVTQTYLGRPLSTSDTTTLLFWYDSLHMTPDLIQYLIETCIDGGHTSFHYMDTVARNWAEDGITTVEAARKTSADRNNTVYGIKKAMGISGRDLVESELNYIDKWANTYSLSLDIICEACSRTISQTNRPSFKYADSILTKWYKASVKSLDDIAKLDEDFQAKNSAKDSFAKARQTSATTAKSKPTNNKFKNFTERDYNYEALEKKLLGY</sequence>
<dbReference type="Proteomes" id="UP000225889">
    <property type="component" value="Unassembled WGS sequence"/>
</dbReference>
<dbReference type="AlphaFoldDB" id="A0A2G3DSH7"/>
<dbReference type="InterPro" id="IPR006343">
    <property type="entry name" value="DnaB/C_C"/>
</dbReference>
<name>A0A2G3DSH7_9FIRM</name>
<dbReference type="EMBL" id="PDYF01000045">
    <property type="protein sequence ID" value="PHU33988.1"/>
    <property type="molecule type" value="Genomic_DNA"/>
</dbReference>
<dbReference type="PANTHER" id="PTHR37293">
    <property type="entry name" value="PHAGE REPLICATION PROTEIN-RELATED"/>
    <property type="match status" value="1"/>
</dbReference>
<evidence type="ECO:0000259" key="2">
    <source>
        <dbReference type="Pfam" id="PF07261"/>
    </source>
</evidence>